<feature type="region of interest" description="Disordered" evidence="1">
    <location>
        <begin position="141"/>
        <end position="160"/>
    </location>
</feature>
<dbReference type="AlphaFoldDB" id="A0A6P7LDX7"/>
<feature type="transmembrane region" description="Helical" evidence="2">
    <location>
        <begin position="165"/>
        <end position="188"/>
    </location>
</feature>
<keyword evidence="4" id="KW-1185">Reference proteome</keyword>
<dbReference type="Proteomes" id="UP000515150">
    <property type="component" value="Chromosome 21"/>
</dbReference>
<protein>
    <submittedName>
        <fullName evidence="5">Uncharacterized protein LOC114847238</fullName>
    </submittedName>
</protein>
<keyword evidence="3" id="KW-0732">Signal</keyword>
<feature type="compositionally biased region" description="Pro residues" evidence="1">
    <location>
        <begin position="150"/>
        <end position="160"/>
    </location>
</feature>
<gene>
    <name evidence="5" type="primary">LOC114847238</name>
</gene>
<dbReference type="GeneID" id="114847238"/>
<dbReference type="RefSeq" id="XP_028992592.1">
    <property type="nucleotide sequence ID" value="XM_029136759.3"/>
</dbReference>
<accession>A0A6P7LDX7</accession>
<evidence type="ECO:0000256" key="1">
    <source>
        <dbReference type="SAM" id="MobiDB-lite"/>
    </source>
</evidence>
<evidence type="ECO:0000256" key="3">
    <source>
        <dbReference type="SAM" id="SignalP"/>
    </source>
</evidence>
<feature type="signal peptide" evidence="3">
    <location>
        <begin position="1"/>
        <end position="23"/>
    </location>
</feature>
<proteinExistence type="predicted"/>
<dbReference type="InParanoid" id="A0A6P7LDX7"/>
<sequence length="222" mass="24618">MTASSFNLILTLCLSLNFPRSHGGTEVVMRRSRTVSPDGAASISCECTAEIKKVEDVRLNVVSPADKKRTVLCQKGSNSCHLRNIYMMLQNPENPKKWLFFMNQVEAKDMNLTYECEFTVSSADGLHHTWRGEPATLLQGQEEAEKGCTPAPPPSPSPAPQPDPMGWVLIALLALLLLCICVIVHLCVRLRKRKEEYDSGTYVIMRKAPLLRNAPAAVYCGN</sequence>
<reference evidence="5" key="1">
    <citation type="submission" date="2025-08" db="UniProtKB">
        <authorList>
            <consortium name="RefSeq"/>
        </authorList>
    </citation>
    <scope>IDENTIFICATION</scope>
</reference>
<dbReference type="KEGG" id="bspl:114847238"/>
<evidence type="ECO:0000313" key="5">
    <source>
        <dbReference type="RefSeq" id="XP_028992592.1"/>
    </source>
</evidence>
<keyword evidence="2" id="KW-0812">Transmembrane</keyword>
<evidence type="ECO:0000313" key="4">
    <source>
        <dbReference type="Proteomes" id="UP000515150"/>
    </source>
</evidence>
<name>A0A6P7LDX7_BETSP</name>
<keyword evidence="2" id="KW-1133">Transmembrane helix</keyword>
<feature type="chain" id="PRO_5027640403" evidence="3">
    <location>
        <begin position="24"/>
        <end position="222"/>
    </location>
</feature>
<keyword evidence="2" id="KW-0472">Membrane</keyword>
<evidence type="ECO:0000256" key="2">
    <source>
        <dbReference type="SAM" id="Phobius"/>
    </source>
</evidence>
<organism evidence="4 5">
    <name type="scientific">Betta splendens</name>
    <name type="common">Siamese fighting fish</name>
    <dbReference type="NCBI Taxonomy" id="158456"/>
    <lineage>
        <taxon>Eukaryota</taxon>
        <taxon>Metazoa</taxon>
        <taxon>Chordata</taxon>
        <taxon>Craniata</taxon>
        <taxon>Vertebrata</taxon>
        <taxon>Euteleostomi</taxon>
        <taxon>Actinopterygii</taxon>
        <taxon>Neopterygii</taxon>
        <taxon>Teleostei</taxon>
        <taxon>Neoteleostei</taxon>
        <taxon>Acanthomorphata</taxon>
        <taxon>Anabantaria</taxon>
        <taxon>Anabantiformes</taxon>
        <taxon>Anabantoidei</taxon>
        <taxon>Osphronemidae</taxon>
        <taxon>Betta</taxon>
    </lineage>
</organism>
<dbReference type="OrthoDB" id="8439679at2759"/>